<accession>A0A941W3I0</accession>
<comment type="caution">
    <text evidence="1">The sequence shown here is derived from an EMBL/GenBank/DDBJ whole genome shotgun (WGS) entry which is preliminary data.</text>
</comment>
<proteinExistence type="predicted"/>
<gene>
    <name evidence="1" type="ORF">MAG551_00362</name>
</gene>
<dbReference type="AlphaFoldDB" id="A0A941W3I0"/>
<dbReference type="EMBL" id="JAANXD010000019">
    <property type="protein sequence ID" value="MBS1257320.1"/>
    <property type="molecule type" value="Genomic_DNA"/>
</dbReference>
<evidence type="ECO:0000313" key="1">
    <source>
        <dbReference type="EMBL" id="MBS1257320.1"/>
    </source>
</evidence>
<dbReference type="Proteomes" id="UP000722750">
    <property type="component" value="Unassembled WGS sequence"/>
</dbReference>
<organism evidence="1 2">
    <name type="scientific">Candidatus Scalindua arabica</name>
    <dbReference type="NCBI Taxonomy" id="1127984"/>
    <lineage>
        <taxon>Bacteria</taxon>
        <taxon>Pseudomonadati</taxon>
        <taxon>Planctomycetota</taxon>
        <taxon>Candidatus Brocadiia</taxon>
        <taxon>Candidatus Brocadiales</taxon>
        <taxon>Candidatus Scalinduaceae</taxon>
        <taxon>Candidatus Scalindua</taxon>
    </lineage>
</organism>
<name>A0A941W3I0_9BACT</name>
<reference evidence="1" key="1">
    <citation type="journal article" date="2021" name="ISME J.">
        <title>Fine-scale metabolic discontinuity in a stratified prokaryote microbiome of a Red Sea deep halocline.</title>
        <authorList>
            <person name="Michoud G."/>
            <person name="Ngugi D.K."/>
            <person name="Barozzi A."/>
            <person name="Merlino G."/>
            <person name="Calleja M.L."/>
            <person name="Delgado-Huertas A."/>
            <person name="Moran X.A.G."/>
            <person name="Daffonchio D."/>
        </authorList>
    </citation>
    <scope>NUCLEOTIDE SEQUENCE</scope>
    <source>
        <strain evidence="1">SuakinDeep_MAG55_1</strain>
    </source>
</reference>
<protein>
    <submittedName>
        <fullName evidence="1">Uncharacterized protein</fullName>
    </submittedName>
</protein>
<evidence type="ECO:0000313" key="2">
    <source>
        <dbReference type="Proteomes" id="UP000722750"/>
    </source>
</evidence>
<sequence>MLGKKACCGGLNGVAMQDTSSQFRNIDCGMNPNIEIISVLSFRNPKSEIRIPKLIH</sequence>